<evidence type="ECO:0000313" key="4">
    <source>
        <dbReference type="Proteomes" id="UP000663861"/>
    </source>
</evidence>
<dbReference type="EMBL" id="CAJMWY010002165">
    <property type="protein sequence ID" value="CAE6483657.1"/>
    <property type="molecule type" value="Genomic_DNA"/>
</dbReference>
<evidence type="ECO:0000313" key="2">
    <source>
        <dbReference type="EMBL" id="CAE6401089.1"/>
    </source>
</evidence>
<sequence length="296" mass="33278">MRRSGKTSSRPSSSHSERTRVYLSLVSTKDTFLDTLLLNRATGVPLYATITEAEYTTIYAIDRHMELHRVATVNWGPGGKSSRTTVTNRANETVPLSEIAATNQAGLDNILEKMNTTDINYSYGQFVSQWTQERPEYEPWFDMVNHIKIVCHRTQPLADPLELPEKSALTSPPPSGSDGPFATMSLCDMPGNPRIKIDLHSRDSLQRITHEDGFTHIDHVVLGALLTCTHGGRKRGREPVGWLNEAQLQEHLRAKRQLNRTRSTETLPLYRARPSTETLPPAYASRSSLQSRQSTR</sequence>
<gene>
    <name evidence="3" type="ORF">RDB_LOCUS101785</name>
    <name evidence="2" type="ORF">RDB_LOCUS3537</name>
</gene>
<evidence type="ECO:0000313" key="3">
    <source>
        <dbReference type="EMBL" id="CAE6483657.1"/>
    </source>
</evidence>
<comment type="caution">
    <text evidence="3">The sequence shown here is derived from an EMBL/GenBank/DDBJ whole genome shotgun (WGS) entry which is preliminary data.</text>
</comment>
<dbReference type="Proteomes" id="UP000663888">
    <property type="component" value="Unassembled WGS sequence"/>
</dbReference>
<organism evidence="3 4">
    <name type="scientific">Rhizoctonia solani</name>
    <dbReference type="NCBI Taxonomy" id="456999"/>
    <lineage>
        <taxon>Eukaryota</taxon>
        <taxon>Fungi</taxon>
        <taxon>Dikarya</taxon>
        <taxon>Basidiomycota</taxon>
        <taxon>Agaricomycotina</taxon>
        <taxon>Agaricomycetes</taxon>
        <taxon>Cantharellales</taxon>
        <taxon>Ceratobasidiaceae</taxon>
        <taxon>Rhizoctonia</taxon>
    </lineage>
</organism>
<dbReference type="AlphaFoldDB" id="A0A8H3CFH8"/>
<name>A0A8H3CFH8_9AGAM</name>
<accession>A0A8H3CFH8</accession>
<evidence type="ECO:0000256" key="1">
    <source>
        <dbReference type="SAM" id="MobiDB-lite"/>
    </source>
</evidence>
<dbReference type="Proteomes" id="UP000663861">
    <property type="component" value="Unassembled WGS sequence"/>
</dbReference>
<dbReference type="EMBL" id="CAJMWX010000091">
    <property type="protein sequence ID" value="CAE6401089.1"/>
    <property type="molecule type" value="Genomic_DNA"/>
</dbReference>
<proteinExistence type="predicted"/>
<protein>
    <submittedName>
        <fullName evidence="3">Uncharacterized protein</fullName>
    </submittedName>
</protein>
<reference evidence="3" key="1">
    <citation type="submission" date="2021-01" db="EMBL/GenBank/DDBJ databases">
        <authorList>
            <person name="Kaushik A."/>
        </authorList>
    </citation>
    <scope>NUCLEOTIDE SEQUENCE</scope>
    <source>
        <strain evidence="2">AG4-R118</strain>
        <strain evidence="3">AG4-RS23</strain>
    </source>
</reference>
<feature type="region of interest" description="Disordered" evidence="1">
    <location>
        <begin position="253"/>
        <end position="296"/>
    </location>
</feature>
<feature type="compositionally biased region" description="Low complexity" evidence="1">
    <location>
        <begin position="285"/>
        <end position="296"/>
    </location>
</feature>